<dbReference type="SUPFAM" id="SSF47769">
    <property type="entry name" value="SAM/Pointed domain"/>
    <property type="match status" value="1"/>
</dbReference>
<name>A0ABD0RBQ3_CIRMR</name>
<comment type="caution">
    <text evidence="2">The sequence shown here is derived from an EMBL/GenBank/DDBJ whole genome shotgun (WGS) entry which is preliminary data.</text>
</comment>
<organism evidence="2 3">
    <name type="scientific">Cirrhinus mrigala</name>
    <name type="common">Mrigala</name>
    <dbReference type="NCBI Taxonomy" id="683832"/>
    <lineage>
        <taxon>Eukaryota</taxon>
        <taxon>Metazoa</taxon>
        <taxon>Chordata</taxon>
        <taxon>Craniata</taxon>
        <taxon>Vertebrata</taxon>
        <taxon>Euteleostomi</taxon>
        <taxon>Actinopterygii</taxon>
        <taxon>Neopterygii</taxon>
        <taxon>Teleostei</taxon>
        <taxon>Ostariophysi</taxon>
        <taxon>Cypriniformes</taxon>
        <taxon>Cyprinidae</taxon>
        <taxon>Labeoninae</taxon>
        <taxon>Labeonini</taxon>
        <taxon>Cirrhinus</taxon>
    </lineage>
</organism>
<feature type="non-terminal residue" evidence="2">
    <location>
        <position position="80"/>
    </location>
</feature>
<accession>A0ABD0RBQ3</accession>
<dbReference type="EMBL" id="JAMKFB020000004">
    <property type="protein sequence ID" value="KAL0195952.1"/>
    <property type="molecule type" value="Genomic_DNA"/>
</dbReference>
<keyword evidence="3" id="KW-1185">Reference proteome</keyword>
<dbReference type="AlphaFoldDB" id="A0ABD0RBQ3"/>
<dbReference type="Pfam" id="PF00536">
    <property type="entry name" value="SAM_1"/>
    <property type="match status" value="1"/>
</dbReference>
<dbReference type="Gene3D" id="1.10.150.50">
    <property type="entry name" value="Transcription Factor, Ets-1"/>
    <property type="match status" value="1"/>
</dbReference>
<dbReference type="InterPro" id="IPR001660">
    <property type="entry name" value="SAM"/>
</dbReference>
<dbReference type="Proteomes" id="UP001529510">
    <property type="component" value="Unassembled WGS sequence"/>
</dbReference>
<evidence type="ECO:0000313" key="3">
    <source>
        <dbReference type="Proteomes" id="UP001529510"/>
    </source>
</evidence>
<gene>
    <name evidence="2" type="ORF">M9458_009524</name>
</gene>
<dbReference type="InterPro" id="IPR013761">
    <property type="entry name" value="SAM/pointed_sf"/>
</dbReference>
<protein>
    <recommendedName>
        <fullName evidence="1">SAM domain-containing protein</fullName>
    </recommendedName>
</protein>
<sequence>MAGSFDSHFARNMMWQCQLSQPDCRCYRVDGYSLLKRLPLHPLIGPRCPVQSVGQWLDNIGLVQYENHLLSNGFDNVQFM</sequence>
<evidence type="ECO:0000313" key="2">
    <source>
        <dbReference type="EMBL" id="KAL0195952.1"/>
    </source>
</evidence>
<reference evidence="2 3" key="1">
    <citation type="submission" date="2024-05" db="EMBL/GenBank/DDBJ databases">
        <title>Genome sequencing and assembly of Indian major carp, Cirrhinus mrigala (Hamilton, 1822).</title>
        <authorList>
            <person name="Mohindra V."/>
            <person name="Chowdhury L.M."/>
            <person name="Lal K."/>
            <person name="Jena J.K."/>
        </authorList>
    </citation>
    <scope>NUCLEOTIDE SEQUENCE [LARGE SCALE GENOMIC DNA]</scope>
    <source>
        <strain evidence="2">CM1030</strain>
        <tissue evidence="2">Blood</tissue>
    </source>
</reference>
<proteinExistence type="predicted"/>
<evidence type="ECO:0000259" key="1">
    <source>
        <dbReference type="Pfam" id="PF00536"/>
    </source>
</evidence>
<feature type="domain" description="SAM" evidence="1">
    <location>
        <begin position="49"/>
        <end position="79"/>
    </location>
</feature>